<protein>
    <submittedName>
        <fullName evidence="4">2-hydroxyhepta-2,4-diene-1,7-dioate isomerase</fullName>
    </submittedName>
</protein>
<name>A0A0P6XMJ4_9CHLR</name>
<accession>A0A0P6XMJ4</accession>
<evidence type="ECO:0000256" key="1">
    <source>
        <dbReference type="ARBA" id="ARBA00022723"/>
    </source>
</evidence>
<dbReference type="Pfam" id="PF10370">
    <property type="entry name" value="Rv2993c-like_N"/>
    <property type="match status" value="1"/>
</dbReference>
<dbReference type="SUPFAM" id="SSF56529">
    <property type="entry name" value="FAH"/>
    <property type="match status" value="1"/>
</dbReference>
<dbReference type="Proteomes" id="UP000050417">
    <property type="component" value="Unassembled WGS sequence"/>
</dbReference>
<dbReference type="FunFam" id="3.90.850.10:FF:000002">
    <property type="entry name" value="2-hydroxyhepta-2,4-diene-1,7-dioate isomerase"/>
    <property type="match status" value="1"/>
</dbReference>
<gene>
    <name evidence="4" type="ORF">ADN00_19130</name>
</gene>
<evidence type="ECO:0000313" key="5">
    <source>
        <dbReference type="Proteomes" id="UP000050417"/>
    </source>
</evidence>
<dbReference type="OrthoDB" id="9805307at2"/>
<feature type="domain" description="Fumarylacetoacetase-like C-terminal" evidence="2">
    <location>
        <begin position="56"/>
        <end position="251"/>
    </location>
</feature>
<feature type="domain" description="Rv2993c-like N-terminal" evidence="3">
    <location>
        <begin position="1"/>
        <end position="51"/>
    </location>
</feature>
<dbReference type="EMBL" id="LGCL01000045">
    <property type="protein sequence ID" value="KPL70147.1"/>
    <property type="molecule type" value="Genomic_DNA"/>
</dbReference>
<dbReference type="AlphaFoldDB" id="A0A0P6XMJ4"/>
<proteinExistence type="predicted"/>
<dbReference type="RefSeq" id="WP_075064640.1">
    <property type="nucleotide sequence ID" value="NZ_LGCL01000045.1"/>
</dbReference>
<keyword evidence="5" id="KW-1185">Reference proteome</keyword>
<dbReference type="GO" id="GO:0046872">
    <property type="term" value="F:metal ion binding"/>
    <property type="evidence" value="ECO:0007669"/>
    <property type="project" value="UniProtKB-KW"/>
</dbReference>
<organism evidence="4 5">
    <name type="scientific">Ornatilinea apprima</name>
    <dbReference type="NCBI Taxonomy" id="1134406"/>
    <lineage>
        <taxon>Bacteria</taxon>
        <taxon>Bacillati</taxon>
        <taxon>Chloroflexota</taxon>
        <taxon>Anaerolineae</taxon>
        <taxon>Anaerolineales</taxon>
        <taxon>Anaerolineaceae</taxon>
        <taxon>Ornatilinea</taxon>
    </lineage>
</organism>
<dbReference type="InterPro" id="IPR018833">
    <property type="entry name" value="Rv2993c-like_N"/>
</dbReference>
<reference evidence="4 5" key="1">
    <citation type="submission" date="2015-07" db="EMBL/GenBank/DDBJ databases">
        <title>Genome sequence of Ornatilinea apprima DSM 23815.</title>
        <authorList>
            <person name="Hemp J."/>
            <person name="Ward L.M."/>
            <person name="Pace L.A."/>
            <person name="Fischer W.W."/>
        </authorList>
    </citation>
    <scope>NUCLEOTIDE SEQUENCE [LARGE SCALE GENOMIC DNA]</scope>
    <source>
        <strain evidence="4 5">P3M-1</strain>
    </source>
</reference>
<dbReference type="Pfam" id="PF01557">
    <property type="entry name" value="FAA_hydrolase"/>
    <property type="match status" value="1"/>
</dbReference>
<dbReference type="Gene3D" id="3.90.850.10">
    <property type="entry name" value="Fumarylacetoacetase-like, C-terminal domain"/>
    <property type="match status" value="1"/>
</dbReference>
<comment type="caution">
    <text evidence="4">The sequence shown here is derived from an EMBL/GenBank/DDBJ whole genome shotgun (WGS) entry which is preliminary data.</text>
</comment>
<keyword evidence="4" id="KW-0413">Isomerase</keyword>
<evidence type="ECO:0000313" key="4">
    <source>
        <dbReference type="EMBL" id="KPL70147.1"/>
    </source>
</evidence>
<evidence type="ECO:0000259" key="3">
    <source>
        <dbReference type="Pfam" id="PF10370"/>
    </source>
</evidence>
<evidence type="ECO:0000259" key="2">
    <source>
        <dbReference type="Pfam" id="PF01557"/>
    </source>
</evidence>
<dbReference type="GO" id="GO:0019752">
    <property type="term" value="P:carboxylic acid metabolic process"/>
    <property type="evidence" value="ECO:0007669"/>
    <property type="project" value="UniProtKB-ARBA"/>
</dbReference>
<dbReference type="GO" id="GO:0018773">
    <property type="term" value="F:acetylpyruvate hydrolase activity"/>
    <property type="evidence" value="ECO:0007669"/>
    <property type="project" value="TreeGrafter"/>
</dbReference>
<dbReference type="PANTHER" id="PTHR11820:SF7">
    <property type="entry name" value="ACYLPYRUVASE FAHD1, MITOCHONDRIAL"/>
    <property type="match status" value="1"/>
</dbReference>
<sequence>MRFLRYQFENNPPQYGWLHEGQVGPLDGSPFEGYRRQEATIALEQVRLLPPVIPQKIVCVGRNYADHAREQDAEIPEIPLLFLKPPSSIIAHQASIYLPPQSHQVDHEAELAVVIGRTCRWVSSETALSFVFGYTIANDVTARDLQRKDGQWTRAKGFDTFCPLGPWIETDFDPADALITCRVNEELRQMSSTREMIFTISQLIAFVSSIMTLEPGDLLLTGTPAGVGPLQPGDRVDISIEGIGSLQNPVRSSPSIFA</sequence>
<dbReference type="PANTHER" id="PTHR11820">
    <property type="entry name" value="ACYLPYRUVASE"/>
    <property type="match status" value="1"/>
</dbReference>
<dbReference type="STRING" id="1134406.ADN00_19130"/>
<dbReference type="InterPro" id="IPR011234">
    <property type="entry name" value="Fumarylacetoacetase-like_C"/>
</dbReference>
<dbReference type="GO" id="GO:0016853">
    <property type="term" value="F:isomerase activity"/>
    <property type="evidence" value="ECO:0007669"/>
    <property type="project" value="UniProtKB-KW"/>
</dbReference>
<keyword evidence="1" id="KW-0479">Metal-binding</keyword>
<dbReference type="InterPro" id="IPR036663">
    <property type="entry name" value="Fumarylacetoacetase_C_sf"/>
</dbReference>